<comment type="caution">
    <text evidence="1">The sequence shown here is derived from an EMBL/GenBank/DDBJ whole genome shotgun (WGS) entry which is preliminary data.</text>
</comment>
<name>A0A645CR20_9ZZZZ</name>
<protein>
    <submittedName>
        <fullName evidence="1">Uncharacterized protein</fullName>
    </submittedName>
</protein>
<reference evidence="1" key="1">
    <citation type="submission" date="2019-08" db="EMBL/GenBank/DDBJ databases">
        <authorList>
            <person name="Kucharzyk K."/>
            <person name="Murdoch R.W."/>
            <person name="Higgins S."/>
            <person name="Loffler F."/>
        </authorList>
    </citation>
    <scope>NUCLEOTIDE SEQUENCE</scope>
</reference>
<dbReference type="EMBL" id="VSSQ01029273">
    <property type="protein sequence ID" value="MPM79334.1"/>
    <property type="molecule type" value="Genomic_DNA"/>
</dbReference>
<sequence>MPRSVVRNYRVDRAVLYALPESPLVVGRAQRRVHLEARGISAVDDRVLIESEVVECRVAGDVESGALCVADKLHRARA</sequence>
<organism evidence="1">
    <name type="scientific">bioreactor metagenome</name>
    <dbReference type="NCBI Taxonomy" id="1076179"/>
    <lineage>
        <taxon>unclassified sequences</taxon>
        <taxon>metagenomes</taxon>
        <taxon>ecological metagenomes</taxon>
    </lineage>
</organism>
<proteinExistence type="predicted"/>
<accession>A0A645CR20</accession>
<dbReference type="AlphaFoldDB" id="A0A645CR20"/>
<evidence type="ECO:0000313" key="1">
    <source>
        <dbReference type="EMBL" id="MPM79334.1"/>
    </source>
</evidence>
<gene>
    <name evidence="1" type="ORF">SDC9_126367</name>
</gene>